<gene>
    <name evidence="2" type="ORF">K505DRAFT_149070</name>
</gene>
<sequence length="112" mass="12758">MLGRCAPLTRLCESLHMIWGSWVCDLAPRVQLGWAATERHHGSLERRRRQEASLLICICIALGNPEPAHFIFYRHFLFSLLRPSHLSTPGPGRSPGFSSLPHPTRRARRSLH</sequence>
<proteinExistence type="predicted"/>
<feature type="compositionally biased region" description="Basic residues" evidence="1">
    <location>
        <begin position="103"/>
        <end position="112"/>
    </location>
</feature>
<feature type="region of interest" description="Disordered" evidence="1">
    <location>
        <begin position="87"/>
        <end position="112"/>
    </location>
</feature>
<evidence type="ECO:0000313" key="3">
    <source>
        <dbReference type="Proteomes" id="UP000799757"/>
    </source>
</evidence>
<name>A0A6A6WQ83_9PLEO</name>
<protein>
    <submittedName>
        <fullName evidence="2">Uncharacterized protein</fullName>
    </submittedName>
</protein>
<reference evidence="2" key="1">
    <citation type="journal article" date="2020" name="Stud. Mycol.">
        <title>101 Dothideomycetes genomes: a test case for predicting lifestyles and emergence of pathogens.</title>
        <authorList>
            <person name="Haridas S."/>
            <person name="Albert R."/>
            <person name="Binder M."/>
            <person name="Bloem J."/>
            <person name="Labutti K."/>
            <person name="Salamov A."/>
            <person name="Andreopoulos B."/>
            <person name="Baker S."/>
            <person name="Barry K."/>
            <person name="Bills G."/>
            <person name="Bluhm B."/>
            <person name="Cannon C."/>
            <person name="Castanera R."/>
            <person name="Culley D."/>
            <person name="Daum C."/>
            <person name="Ezra D."/>
            <person name="Gonzalez J."/>
            <person name="Henrissat B."/>
            <person name="Kuo A."/>
            <person name="Liang C."/>
            <person name="Lipzen A."/>
            <person name="Lutzoni F."/>
            <person name="Magnuson J."/>
            <person name="Mondo S."/>
            <person name="Nolan M."/>
            <person name="Ohm R."/>
            <person name="Pangilinan J."/>
            <person name="Park H.-J."/>
            <person name="Ramirez L."/>
            <person name="Alfaro M."/>
            <person name="Sun H."/>
            <person name="Tritt A."/>
            <person name="Yoshinaga Y."/>
            <person name="Zwiers L.-H."/>
            <person name="Turgeon B."/>
            <person name="Goodwin S."/>
            <person name="Spatafora J."/>
            <person name="Crous P."/>
            <person name="Grigoriev I."/>
        </authorList>
    </citation>
    <scope>NUCLEOTIDE SEQUENCE</scope>
    <source>
        <strain evidence="2">CBS 109.77</strain>
    </source>
</reference>
<evidence type="ECO:0000313" key="2">
    <source>
        <dbReference type="EMBL" id="KAF2786262.1"/>
    </source>
</evidence>
<accession>A0A6A6WQ83</accession>
<evidence type="ECO:0000256" key="1">
    <source>
        <dbReference type="SAM" id="MobiDB-lite"/>
    </source>
</evidence>
<dbReference type="AlphaFoldDB" id="A0A6A6WQ83"/>
<organism evidence="2 3">
    <name type="scientific">Melanomma pulvis-pyrius CBS 109.77</name>
    <dbReference type="NCBI Taxonomy" id="1314802"/>
    <lineage>
        <taxon>Eukaryota</taxon>
        <taxon>Fungi</taxon>
        <taxon>Dikarya</taxon>
        <taxon>Ascomycota</taxon>
        <taxon>Pezizomycotina</taxon>
        <taxon>Dothideomycetes</taxon>
        <taxon>Pleosporomycetidae</taxon>
        <taxon>Pleosporales</taxon>
        <taxon>Melanommataceae</taxon>
        <taxon>Melanomma</taxon>
    </lineage>
</organism>
<dbReference type="EMBL" id="MU002505">
    <property type="protein sequence ID" value="KAF2786262.1"/>
    <property type="molecule type" value="Genomic_DNA"/>
</dbReference>
<dbReference type="Proteomes" id="UP000799757">
    <property type="component" value="Unassembled WGS sequence"/>
</dbReference>
<keyword evidence="3" id="KW-1185">Reference proteome</keyword>